<dbReference type="STRING" id="3775.A0A1Q3CUQ3"/>
<evidence type="ECO:0000313" key="3">
    <source>
        <dbReference type="EMBL" id="GAV83969.1"/>
    </source>
</evidence>
<organism evidence="3 4">
    <name type="scientific">Cephalotus follicularis</name>
    <name type="common">Albany pitcher plant</name>
    <dbReference type="NCBI Taxonomy" id="3775"/>
    <lineage>
        <taxon>Eukaryota</taxon>
        <taxon>Viridiplantae</taxon>
        <taxon>Streptophyta</taxon>
        <taxon>Embryophyta</taxon>
        <taxon>Tracheophyta</taxon>
        <taxon>Spermatophyta</taxon>
        <taxon>Magnoliopsida</taxon>
        <taxon>eudicotyledons</taxon>
        <taxon>Gunneridae</taxon>
        <taxon>Pentapetalae</taxon>
        <taxon>rosids</taxon>
        <taxon>fabids</taxon>
        <taxon>Oxalidales</taxon>
        <taxon>Cephalotaceae</taxon>
        <taxon>Cephalotus</taxon>
    </lineage>
</organism>
<accession>A0A1Q3CUQ3</accession>
<dbReference type="Pfam" id="PF14576">
    <property type="entry name" value="SEO_N"/>
    <property type="match status" value="1"/>
</dbReference>
<dbReference type="Pfam" id="PF14577">
    <property type="entry name" value="SEO_C"/>
    <property type="match status" value="1"/>
</dbReference>
<feature type="domain" description="Sieve element occlusion C-terminal" evidence="2">
    <location>
        <begin position="476"/>
        <end position="706"/>
    </location>
</feature>
<dbReference type="InterPro" id="IPR027942">
    <property type="entry name" value="SEO_N"/>
</dbReference>
<feature type="domain" description="Sieve element occlusion N-terminal" evidence="1">
    <location>
        <begin position="26"/>
        <end position="312"/>
    </location>
</feature>
<dbReference type="InterPro" id="IPR027944">
    <property type="entry name" value="SEO_C"/>
</dbReference>
<evidence type="ECO:0000313" key="4">
    <source>
        <dbReference type="Proteomes" id="UP000187406"/>
    </source>
</evidence>
<evidence type="ECO:0000259" key="1">
    <source>
        <dbReference type="Pfam" id="PF14576"/>
    </source>
</evidence>
<dbReference type="OrthoDB" id="1145248at2759"/>
<dbReference type="InterPro" id="IPR039299">
    <property type="entry name" value="SEOA"/>
</dbReference>
<dbReference type="PANTHER" id="PTHR33232">
    <property type="entry name" value="PROTEIN SIEVE ELEMENT OCCLUSION B-LIKE"/>
    <property type="match status" value="1"/>
</dbReference>
<protein>
    <submittedName>
        <fullName evidence="3">Uncharacterized protein</fullName>
    </submittedName>
</protein>
<gene>
    <name evidence="3" type="ORF">CFOL_v3_27414</name>
</gene>
<sequence>MATINTYPTKMQQMTKGDRSTFSTPNDSAIAKQIQATHVPDGKEIAVKPILHIIEDILRRATTASIHGVIHEHTLEDKTSMAAYDNGMLQSLAYIIHKISCELSCKCSGGGDAHATTMVLLNTLSNFSWDEKLVLTLAAFAVNYGEFWLVANLYTMNPLAKSVAILKQLPNIFEHSNSLKPQFDALNKLIEAMMEVTKCIVQFKELPSLYISAETPPMAIAMAHIPIAAYWIMRSAVACSTQIANLIGLGHEYMASTTETWELSSLAHKLTSVHEHLKTLLSHCHQHIGQSLDENKHVEAYHNLLRLFETPHMDNIRNLKALIHAKDDQAPLWDGSKKTRVHVEVLRGKHVLLLISDLDLSHEEIISLDRVYKDSRERGESHYEVVWLPIVDKSTTPWQDGYQHKFEQLTSMMPWHTVHNPSVIGPEVVKFIKEVLHFQKKAIVVPLDPHGRVSSQNALHMIWLWRNLAFPFTTEREETLWKEQAAWTLELLIDNIDLSILNWMTEGKYICLYGGEDTEWIRKFTTTAKAVAKEANIPLEMIYAGKRNAKDKVKKITTTITAEQLSHCWSDLTLIWYFWARLESMLYSKLRSGKSVQSDHIMQEVMTVLSFDGSDQGWAIFWRGSSEMARAKGDVALTSMTEFDKWREDVAADGFVGALNKYFQKLHDPHHCNRLIIPGINGEIPERVVCAECGRPMEKYFMYRCCID</sequence>
<dbReference type="AlphaFoldDB" id="A0A1Q3CUQ3"/>
<dbReference type="Proteomes" id="UP000187406">
    <property type="component" value="Unassembled WGS sequence"/>
</dbReference>
<dbReference type="EMBL" id="BDDD01003054">
    <property type="protein sequence ID" value="GAV83969.1"/>
    <property type="molecule type" value="Genomic_DNA"/>
</dbReference>
<dbReference type="FunCoup" id="A0A1Q3CUQ3">
    <property type="interactions" value="292"/>
</dbReference>
<reference evidence="4" key="1">
    <citation type="submission" date="2016-04" db="EMBL/GenBank/DDBJ databases">
        <title>Cephalotus genome sequencing.</title>
        <authorList>
            <person name="Fukushima K."/>
            <person name="Hasebe M."/>
            <person name="Fang X."/>
        </authorList>
    </citation>
    <scope>NUCLEOTIDE SEQUENCE [LARGE SCALE GENOMIC DNA]</scope>
    <source>
        <strain evidence="4">cv. St1</strain>
    </source>
</reference>
<evidence type="ECO:0000259" key="2">
    <source>
        <dbReference type="Pfam" id="PF14577"/>
    </source>
</evidence>
<name>A0A1Q3CUQ3_CEPFO</name>
<comment type="caution">
    <text evidence="3">The sequence shown here is derived from an EMBL/GenBank/DDBJ whole genome shotgun (WGS) entry which is preliminary data.</text>
</comment>
<proteinExistence type="predicted"/>
<dbReference type="PANTHER" id="PTHR33232:SF12">
    <property type="entry name" value="PROTEIN SIEVE ELEMENT OCCLUSION B-LIKE"/>
    <property type="match status" value="1"/>
</dbReference>
<dbReference type="InParanoid" id="A0A1Q3CUQ3"/>
<dbReference type="GO" id="GO:0010088">
    <property type="term" value="P:phloem development"/>
    <property type="evidence" value="ECO:0007669"/>
    <property type="project" value="InterPro"/>
</dbReference>
<keyword evidence="4" id="KW-1185">Reference proteome</keyword>